<dbReference type="Proteomes" id="UP000195141">
    <property type="component" value="Chromosome"/>
</dbReference>
<evidence type="ECO:0000313" key="3">
    <source>
        <dbReference type="Proteomes" id="UP000195141"/>
    </source>
</evidence>
<dbReference type="EMBL" id="CP147247">
    <property type="protein sequence ID" value="WYJ88812.1"/>
    <property type="molecule type" value="Genomic_DNA"/>
</dbReference>
<evidence type="ECO:0000313" key="1">
    <source>
        <dbReference type="EMBL" id="OTP18750.1"/>
    </source>
</evidence>
<dbReference type="EMBL" id="NGMM01000001">
    <property type="protein sequence ID" value="OTP18750.1"/>
    <property type="molecule type" value="Genomic_DNA"/>
</dbReference>
<proteinExistence type="predicted"/>
<reference evidence="2" key="3">
    <citation type="submission" date="2024-03" db="EMBL/GenBank/DDBJ databases">
        <title>The Genome Sequence of Enterococcus sp. DIV0242b.</title>
        <authorList>
            <consortium name="The Broad Institute Genomics Platform"/>
            <consortium name="The Broad Institute Microbial Omics Core"/>
            <consortium name="The Broad Institute Genomic Center for Infectious Diseases"/>
            <person name="Earl A."/>
            <person name="Manson A."/>
            <person name="Gilmore M."/>
            <person name="Schwartman J."/>
            <person name="Shea T."/>
            <person name="Abouelleil A."/>
            <person name="Cao P."/>
            <person name="Chapman S."/>
            <person name="Cusick C."/>
            <person name="Young S."/>
            <person name="Neafsey D."/>
            <person name="Nusbaum C."/>
            <person name="Birren B."/>
        </authorList>
    </citation>
    <scope>NUCLEOTIDE SEQUENCE</scope>
    <source>
        <strain evidence="2">9E7_DIV0242</strain>
    </source>
</reference>
<organism evidence="1">
    <name type="scientific">Candidatus Enterococcus clewellii</name>
    <dbReference type="NCBI Taxonomy" id="1834193"/>
    <lineage>
        <taxon>Bacteria</taxon>
        <taxon>Bacillati</taxon>
        <taxon>Bacillota</taxon>
        <taxon>Bacilli</taxon>
        <taxon>Lactobacillales</taxon>
        <taxon>Enterococcaceae</taxon>
        <taxon>Enterococcus</taxon>
    </lineage>
</organism>
<dbReference type="AlphaFoldDB" id="A0A242KDY0"/>
<accession>A0A242KDY0</accession>
<protein>
    <submittedName>
        <fullName evidence="1">Uncharacterized protein</fullName>
    </submittedName>
</protein>
<gene>
    <name evidence="2" type="ORF">A5888_000531</name>
    <name evidence="1" type="ORF">A5888_000564</name>
</gene>
<sequence>MTNVKTTMNTVKMILDCYADITAGEARHCKNSESLFYSDQLTEVTTVNLKGSQMLVCNMITANLVNVQYYSNDCLEAELEAFSTRKDLLLHAVQTIEIMTD</sequence>
<keyword evidence="3" id="KW-1185">Reference proteome</keyword>
<reference evidence="1" key="1">
    <citation type="submission" date="2017-05" db="EMBL/GenBank/DDBJ databases">
        <title>The Genome Sequence of Enterococcus sp. 9E7_DIV0242.</title>
        <authorList>
            <consortium name="The Broad Institute Genomics Platform"/>
            <consortium name="The Broad Institute Genomic Center for Infectious Diseases"/>
            <person name="Earl A."/>
            <person name="Manson A."/>
            <person name="Schwartman J."/>
            <person name="Gilmore M."/>
            <person name="Abouelleil A."/>
            <person name="Cao P."/>
            <person name="Chapman S."/>
            <person name="Cusick C."/>
            <person name="Shea T."/>
            <person name="Young S."/>
            <person name="Neafsey D."/>
            <person name="Nusbaum C."/>
            <person name="Birren B."/>
        </authorList>
    </citation>
    <scope>NUCLEOTIDE SEQUENCE [LARGE SCALE GENOMIC DNA]</scope>
    <source>
        <strain evidence="1">9E7_DIV0242</strain>
    </source>
</reference>
<evidence type="ECO:0000313" key="2">
    <source>
        <dbReference type="EMBL" id="WYJ88812.1"/>
    </source>
</evidence>
<name>A0A242KDY0_9ENTE</name>
<dbReference type="RefSeq" id="WP_086347702.1">
    <property type="nucleotide sequence ID" value="NZ_CP147247.1"/>
</dbReference>
<reference evidence="2" key="2">
    <citation type="submission" date="2017-05" db="EMBL/GenBank/DDBJ databases">
        <authorList>
            <consortium name="The Broad Institute Genomics Platform"/>
            <consortium name="The Broad Institute Genomic Center for Infectious Diseases"/>
            <person name="Earl A."/>
            <person name="Manson A."/>
            <person name="Schwartman J."/>
            <person name="Gilmore M."/>
            <person name="Abouelleil A."/>
            <person name="Cao P."/>
            <person name="Chapman S."/>
            <person name="Cusick C."/>
            <person name="Shea T."/>
            <person name="Young S."/>
            <person name="Neafsey D."/>
            <person name="Nusbaum C."/>
            <person name="Birren B."/>
        </authorList>
    </citation>
    <scope>NUCLEOTIDE SEQUENCE</scope>
    <source>
        <strain evidence="2">9E7_DIV0242</strain>
    </source>
</reference>